<keyword evidence="1" id="KW-0472">Membrane</keyword>
<evidence type="ECO:0000256" key="1">
    <source>
        <dbReference type="SAM" id="Phobius"/>
    </source>
</evidence>
<dbReference type="AlphaFoldDB" id="A0AAD8UM50"/>
<dbReference type="Proteomes" id="UP001244207">
    <property type="component" value="Unassembled WGS sequence"/>
</dbReference>
<comment type="caution">
    <text evidence="2">The sequence shown here is derived from an EMBL/GenBank/DDBJ whole genome shotgun (WGS) entry which is preliminary data.</text>
</comment>
<organism evidence="2 3">
    <name type="scientific">Glomerella acutata</name>
    <name type="common">Colletotrichum acutatum</name>
    <dbReference type="NCBI Taxonomy" id="27357"/>
    <lineage>
        <taxon>Eukaryota</taxon>
        <taxon>Fungi</taxon>
        <taxon>Dikarya</taxon>
        <taxon>Ascomycota</taxon>
        <taxon>Pezizomycotina</taxon>
        <taxon>Sordariomycetes</taxon>
        <taxon>Hypocreomycetidae</taxon>
        <taxon>Glomerellales</taxon>
        <taxon>Glomerellaceae</taxon>
        <taxon>Colletotrichum</taxon>
        <taxon>Colletotrichum acutatum species complex</taxon>
    </lineage>
</organism>
<proteinExistence type="predicted"/>
<evidence type="ECO:0000313" key="3">
    <source>
        <dbReference type="Proteomes" id="UP001244207"/>
    </source>
</evidence>
<name>A0AAD8UM50_GLOAC</name>
<accession>A0AAD8UM50</accession>
<dbReference type="RefSeq" id="XP_060365953.1">
    <property type="nucleotide sequence ID" value="XM_060502120.1"/>
</dbReference>
<sequence>MFVYWVVSDAKLEPRGVAWSLSMYVLFSVCWFVSHIHLSCRYCFRRLNHLGFGSLRRGEKGPAGEKGGKGAFVRLSVFLTLQGTDGYSHIQAFSRDMLVCLRWKETTLVYCLIIGERAFFLLHQVLFLPLLSALGLVSSLAPPNLLIVPHVPRRRRLKVGGLVAIDLAISRARPARPRRQRGLRVCDMPKWVGCMRMATHFRSFWVAWMQIAPPGRGTEGPKIIKQTQGKGPEAAWPSRKSGAKMRVQQRCSSAGFPWVHHFIASTVETPSPRKTSAAPHVPVLSPWFGIHPTLRFAQQ</sequence>
<dbReference type="EMBL" id="JAHMHS010000037">
    <property type="protein sequence ID" value="KAK1725898.1"/>
    <property type="molecule type" value="Genomic_DNA"/>
</dbReference>
<keyword evidence="1" id="KW-0812">Transmembrane</keyword>
<reference evidence="2" key="1">
    <citation type="submission" date="2021-12" db="EMBL/GenBank/DDBJ databases">
        <title>Comparative genomics, transcriptomics and evolutionary studies reveal genomic signatures of adaptation to plant cell wall in hemibiotrophic fungi.</title>
        <authorList>
            <consortium name="DOE Joint Genome Institute"/>
            <person name="Baroncelli R."/>
            <person name="Diaz J.F."/>
            <person name="Benocci T."/>
            <person name="Peng M."/>
            <person name="Battaglia E."/>
            <person name="Haridas S."/>
            <person name="Andreopoulos W."/>
            <person name="Labutti K."/>
            <person name="Pangilinan J."/>
            <person name="Floch G.L."/>
            <person name="Makela M.R."/>
            <person name="Henrissat B."/>
            <person name="Grigoriev I.V."/>
            <person name="Crouch J.A."/>
            <person name="De Vries R.P."/>
            <person name="Sukno S.A."/>
            <person name="Thon M.R."/>
        </authorList>
    </citation>
    <scope>NUCLEOTIDE SEQUENCE</scope>
    <source>
        <strain evidence="2">CBS 112980</strain>
    </source>
</reference>
<feature type="transmembrane region" description="Helical" evidence="1">
    <location>
        <begin position="17"/>
        <end position="38"/>
    </location>
</feature>
<gene>
    <name evidence="2" type="ORF">BDZ83DRAFT_279105</name>
</gene>
<keyword evidence="1" id="KW-1133">Transmembrane helix</keyword>
<dbReference type="GeneID" id="85386019"/>
<protein>
    <submittedName>
        <fullName evidence="2">Uncharacterized protein</fullName>
    </submittedName>
</protein>
<feature type="transmembrane region" description="Helical" evidence="1">
    <location>
        <begin position="126"/>
        <end position="148"/>
    </location>
</feature>
<keyword evidence="3" id="KW-1185">Reference proteome</keyword>
<evidence type="ECO:0000313" key="2">
    <source>
        <dbReference type="EMBL" id="KAK1725898.1"/>
    </source>
</evidence>